<comment type="caution">
    <text evidence="3">The sequence shown here is derived from an EMBL/GenBank/DDBJ whole genome shotgun (WGS) entry which is preliminary data.</text>
</comment>
<organism evidence="3 4">
    <name type="scientific">Paenibacillus agilis</name>
    <dbReference type="NCBI Taxonomy" id="3020863"/>
    <lineage>
        <taxon>Bacteria</taxon>
        <taxon>Bacillati</taxon>
        <taxon>Bacillota</taxon>
        <taxon>Bacilli</taxon>
        <taxon>Bacillales</taxon>
        <taxon>Paenibacillaceae</taxon>
        <taxon>Paenibacillus</taxon>
    </lineage>
</organism>
<dbReference type="PANTHER" id="PTHR37507">
    <property type="entry name" value="SPORULATION PROTEIN YDCC"/>
    <property type="match status" value="1"/>
</dbReference>
<dbReference type="Gene3D" id="2.50.20.10">
    <property type="entry name" value="Lipoprotein localisation LolA/LolB/LppX"/>
    <property type="match status" value="1"/>
</dbReference>
<protein>
    <submittedName>
        <fullName evidence="3">DUF4367 domain-containing protein</fullName>
    </submittedName>
</protein>
<dbReference type="SUPFAM" id="SSF89392">
    <property type="entry name" value="Prokaryotic lipoproteins and lipoprotein localization factors"/>
    <property type="match status" value="1"/>
</dbReference>
<feature type="signal peptide" evidence="2">
    <location>
        <begin position="1"/>
        <end position="19"/>
    </location>
</feature>
<evidence type="ECO:0000313" key="4">
    <source>
        <dbReference type="Proteomes" id="UP000318102"/>
    </source>
</evidence>
<accession>A0A559IWB6</accession>
<evidence type="ECO:0000313" key="3">
    <source>
        <dbReference type="EMBL" id="TVX91876.1"/>
    </source>
</evidence>
<dbReference type="RefSeq" id="WP_144986799.1">
    <property type="nucleotide sequence ID" value="NZ_VNJK01000001.1"/>
</dbReference>
<gene>
    <name evidence="3" type="ORF">FPZ44_01640</name>
</gene>
<dbReference type="OrthoDB" id="9785380at2"/>
<dbReference type="PANTHER" id="PTHR37507:SF2">
    <property type="entry name" value="SPORULATION PROTEIN YDCC"/>
    <property type="match status" value="1"/>
</dbReference>
<sequence>MRRISWVLAIVLSCALFLAGCGQKDATSVVKDLDQKMSKLESYAGIGTMTLYSGQQPLEYQVEVWYQNPSYYRIELKNAKKDVTQIVLRNDEGVFVLTPSLKKSFRFQSDWPDNQGQVYLYQTLIHSILADKAPQFTKDGDNFVFEVAANYQTDSLVRQKIWLDQQSYAPKQVQVTDAESRVVVEMKFKQFDFSKKFEKDAFDMQRNMTASANIDPQPQAQNEQSSDAKATTTDPSSAPASAGAVTETPAADGDAKTPENTAVDGSYKASANTDTNSNTETPVDAVNNGNDNSAETPANNAADGAEQTPAATTSEASDHKSHESKSPETAPTGNTAGNEQAPAAGEQPNTDDSGGQDQGGPLGPFGFIEPTYAPTGVELGERVELPNSQSHAVMLRYEGTYTYSIMEERPEDVEVGIGYSEGVNLGFTVAHLVGEEQKSMTWLYDGIKYRITSGDLPLTEMIKIAQSMVDQPGK</sequence>
<feature type="region of interest" description="Disordered" evidence="1">
    <location>
        <begin position="211"/>
        <end position="372"/>
    </location>
</feature>
<proteinExistence type="predicted"/>
<name>A0A559IWB6_9BACL</name>
<dbReference type="EMBL" id="VNJK01000001">
    <property type="protein sequence ID" value="TVX91876.1"/>
    <property type="molecule type" value="Genomic_DNA"/>
</dbReference>
<evidence type="ECO:0000256" key="2">
    <source>
        <dbReference type="SAM" id="SignalP"/>
    </source>
</evidence>
<dbReference type="Proteomes" id="UP000318102">
    <property type="component" value="Unassembled WGS sequence"/>
</dbReference>
<dbReference type="AlphaFoldDB" id="A0A559IWB6"/>
<reference evidence="3 4" key="1">
    <citation type="submission" date="2019-07" db="EMBL/GenBank/DDBJ databases">
        <authorList>
            <person name="Kim J."/>
        </authorList>
    </citation>
    <scope>NUCLEOTIDE SEQUENCE [LARGE SCALE GENOMIC DNA]</scope>
    <source>
        <strain evidence="3 4">N4</strain>
    </source>
</reference>
<dbReference type="PROSITE" id="PS51257">
    <property type="entry name" value="PROKAR_LIPOPROTEIN"/>
    <property type="match status" value="1"/>
</dbReference>
<feature type="compositionally biased region" description="Polar residues" evidence="1">
    <location>
        <begin position="269"/>
        <end position="299"/>
    </location>
</feature>
<feature type="compositionally biased region" description="Polar residues" evidence="1">
    <location>
        <begin position="327"/>
        <end position="338"/>
    </location>
</feature>
<keyword evidence="2" id="KW-0732">Signal</keyword>
<keyword evidence="4" id="KW-1185">Reference proteome</keyword>
<feature type="compositionally biased region" description="Polar residues" evidence="1">
    <location>
        <begin position="211"/>
        <end position="239"/>
    </location>
</feature>
<feature type="compositionally biased region" description="Basic and acidic residues" evidence="1">
    <location>
        <begin position="316"/>
        <end position="326"/>
    </location>
</feature>
<evidence type="ECO:0000256" key="1">
    <source>
        <dbReference type="SAM" id="MobiDB-lite"/>
    </source>
</evidence>
<dbReference type="InterPro" id="IPR029046">
    <property type="entry name" value="LolA/LolB/LppX"/>
</dbReference>
<feature type="chain" id="PRO_5039423332" evidence="2">
    <location>
        <begin position="20"/>
        <end position="474"/>
    </location>
</feature>
<dbReference type="InterPro" id="IPR052944">
    <property type="entry name" value="Sporulation_related"/>
</dbReference>